<evidence type="ECO:0000256" key="1">
    <source>
        <dbReference type="ARBA" id="ARBA00007074"/>
    </source>
</evidence>
<dbReference type="EMBL" id="QFRA01000008">
    <property type="protein sequence ID" value="PZR05178.1"/>
    <property type="molecule type" value="Genomic_DNA"/>
</dbReference>
<evidence type="ECO:0000259" key="6">
    <source>
        <dbReference type="PROSITE" id="PS51935"/>
    </source>
</evidence>
<comment type="caution">
    <text evidence="7">The sequence shown here is derived from an EMBL/GenBank/DDBJ whole genome shotgun (WGS) entry which is preliminary data.</text>
</comment>
<keyword evidence="5" id="KW-0732">Signal</keyword>
<proteinExistence type="inferred from homology"/>
<dbReference type="Gene3D" id="3.90.1720.10">
    <property type="entry name" value="endopeptidase domain like (from Nostoc punctiforme)"/>
    <property type="match status" value="1"/>
</dbReference>
<feature type="signal peptide" evidence="5">
    <location>
        <begin position="1"/>
        <end position="30"/>
    </location>
</feature>
<dbReference type="Proteomes" id="UP000249432">
    <property type="component" value="Unassembled WGS sequence"/>
</dbReference>
<dbReference type="AlphaFoldDB" id="A0A2W5U8D6"/>
<dbReference type="GO" id="GO:0006508">
    <property type="term" value="P:proteolysis"/>
    <property type="evidence" value="ECO:0007669"/>
    <property type="project" value="UniProtKB-KW"/>
</dbReference>
<reference evidence="7 8" key="1">
    <citation type="submission" date="2017-08" db="EMBL/GenBank/DDBJ databases">
        <title>Infants hospitalized years apart are colonized by the same room-sourced microbial strains.</title>
        <authorList>
            <person name="Brooks B."/>
            <person name="Olm M.R."/>
            <person name="Firek B.A."/>
            <person name="Baker R."/>
            <person name="Thomas B.C."/>
            <person name="Morowitz M.J."/>
            <person name="Banfield J.F."/>
        </authorList>
    </citation>
    <scope>NUCLEOTIDE SEQUENCE [LARGE SCALE GENOMIC DNA]</scope>
    <source>
        <strain evidence="7">S2_003_000_R1_3</strain>
    </source>
</reference>
<evidence type="ECO:0000313" key="8">
    <source>
        <dbReference type="Proteomes" id="UP000249432"/>
    </source>
</evidence>
<keyword evidence="3" id="KW-0378">Hydrolase</keyword>
<gene>
    <name evidence="7" type="ORF">DI525_04985</name>
</gene>
<dbReference type="PANTHER" id="PTHR47359">
    <property type="entry name" value="PEPTIDOGLYCAN DL-ENDOPEPTIDASE CWLO"/>
    <property type="match status" value="1"/>
</dbReference>
<evidence type="ECO:0000256" key="5">
    <source>
        <dbReference type="SAM" id="SignalP"/>
    </source>
</evidence>
<dbReference type="RefSeq" id="WP_303734677.1">
    <property type="nucleotide sequence ID" value="NZ_CAKZHK010000008.1"/>
</dbReference>
<feature type="domain" description="NlpC/P60" evidence="6">
    <location>
        <begin position="102"/>
        <end position="216"/>
    </location>
</feature>
<evidence type="ECO:0000313" key="7">
    <source>
        <dbReference type="EMBL" id="PZR05178.1"/>
    </source>
</evidence>
<keyword evidence="2" id="KW-0645">Protease</keyword>
<dbReference type="GO" id="GO:0008234">
    <property type="term" value="F:cysteine-type peptidase activity"/>
    <property type="evidence" value="ECO:0007669"/>
    <property type="project" value="UniProtKB-KW"/>
</dbReference>
<accession>A0A2W5U8D6</accession>
<dbReference type="InterPro" id="IPR051794">
    <property type="entry name" value="PG_Endopeptidase_C40"/>
</dbReference>
<evidence type="ECO:0000256" key="4">
    <source>
        <dbReference type="ARBA" id="ARBA00022807"/>
    </source>
</evidence>
<dbReference type="PROSITE" id="PS51935">
    <property type="entry name" value="NLPC_P60"/>
    <property type="match status" value="1"/>
</dbReference>
<feature type="chain" id="PRO_5038894669" evidence="5">
    <location>
        <begin position="31"/>
        <end position="216"/>
    </location>
</feature>
<protein>
    <submittedName>
        <fullName evidence="7">Endopeptidase</fullName>
    </submittedName>
</protein>
<organism evidence="7 8">
    <name type="scientific">Corynebacterium kroppenstedtii</name>
    <dbReference type="NCBI Taxonomy" id="161879"/>
    <lineage>
        <taxon>Bacteria</taxon>
        <taxon>Bacillati</taxon>
        <taxon>Actinomycetota</taxon>
        <taxon>Actinomycetes</taxon>
        <taxon>Mycobacteriales</taxon>
        <taxon>Corynebacteriaceae</taxon>
        <taxon>Corynebacterium</taxon>
    </lineage>
</organism>
<keyword evidence="4" id="KW-0788">Thiol protease</keyword>
<dbReference type="Pfam" id="PF00877">
    <property type="entry name" value="NLPC_P60"/>
    <property type="match status" value="1"/>
</dbReference>
<evidence type="ECO:0000256" key="3">
    <source>
        <dbReference type="ARBA" id="ARBA00022801"/>
    </source>
</evidence>
<sequence length="216" mass="21846">MANRSRLSASTGRKIAAVSAVGLSATTAIAGAANASAAEVQIPNTQYTVTVPDQIQQAQEALNKQIHDYMSQANIPNADATAANIGGAPAEAPAIDPIETLRSVGQKIADAAQSKQGSPYAWGATGPAAFDCSGLVKWAYDQVGIAIPRTSNSQLAGGAPVALDALQPGDIVGFYGGNHVGVYVGGGNVVHAPQEGQTVSVVPLSSMQAYSAARYA</sequence>
<evidence type="ECO:0000256" key="2">
    <source>
        <dbReference type="ARBA" id="ARBA00022670"/>
    </source>
</evidence>
<dbReference type="InterPro" id="IPR038765">
    <property type="entry name" value="Papain-like_cys_pep_sf"/>
</dbReference>
<dbReference type="PANTHER" id="PTHR47359:SF3">
    <property type="entry name" value="NLP_P60 DOMAIN-CONTAINING PROTEIN-RELATED"/>
    <property type="match status" value="1"/>
</dbReference>
<dbReference type="SUPFAM" id="SSF54001">
    <property type="entry name" value="Cysteine proteinases"/>
    <property type="match status" value="1"/>
</dbReference>
<dbReference type="InterPro" id="IPR000064">
    <property type="entry name" value="NLP_P60_dom"/>
</dbReference>
<comment type="similarity">
    <text evidence="1">Belongs to the peptidase C40 family.</text>
</comment>
<name>A0A2W5U8D6_9CORY</name>